<protein>
    <submittedName>
        <fullName evidence="1">Uncharacterized protein</fullName>
    </submittedName>
</protein>
<organism evidence="1 2">
    <name type="scientific">Chryseobacterium hagamense</name>
    <dbReference type="NCBI Taxonomy" id="395935"/>
    <lineage>
        <taxon>Bacteria</taxon>
        <taxon>Pseudomonadati</taxon>
        <taxon>Bacteroidota</taxon>
        <taxon>Flavobacteriia</taxon>
        <taxon>Flavobacteriales</taxon>
        <taxon>Weeksellaceae</taxon>
        <taxon>Chryseobacterium group</taxon>
        <taxon>Chryseobacterium</taxon>
    </lineage>
</organism>
<dbReference type="AlphaFoldDB" id="A0A511YGK7"/>
<dbReference type="Proteomes" id="UP000321863">
    <property type="component" value="Unassembled WGS sequence"/>
</dbReference>
<reference evidence="1 2" key="1">
    <citation type="submission" date="2019-07" db="EMBL/GenBank/DDBJ databases">
        <title>Whole genome shotgun sequence of Chryseobacterium hagamense NBRC 105253.</title>
        <authorList>
            <person name="Hosoyama A."/>
            <person name="Uohara A."/>
            <person name="Ohji S."/>
            <person name="Ichikawa N."/>
        </authorList>
    </citation>
    <scope>NUCLEOTIDE SEQUENCE [LARGE SCALE GENOMIC DNA]</scope>
    <source>
        <strain evidence="1 2">NBRC 105253</strain>
    </source>
</reference>
<evidence type="ECO:0000313" key="2">
    <source>
        <dbReference type="Proteomes" id="UP000321863"/>
    </source>
</evidence>
<sequence length="63" mass="7170">MNRLGQVNPFQLIRAVAGRGLFKFGAIFNDELRNNLMQSFMFAARILKGAKKIILIFKPPEAF</sequence>
<accession>A0A511YGK7</accession>
<dbReference type="RefSeq" id="WP_170234655.1">
    <property type="nucleotide sequence ID" value="NZ_BJYJ01000001.1"/>
</dbReference>
<dbReference type="EMBL" id="BJYJ01000001">
    <property type="protein sequence ID" value="GEN74296.1"/>
    <property type="molecule type" value="Genomic_DNA"/>
</dbReference>
<evidence type="ECO:0000313" key="1">
    <source>
        <dbReference type="EMBL" id="GEN74296.1"/>
    </source>
</evidence>
<comment type="caution">
    <text evidence="1">The sequence shown here is derived from an EMBL/GenBank/DDBJ whole genome shotgun (WGS) entry which is preliminary data.</text>
</comment>
<proteinExistence type="predicted"/>
<name>A0A511YGK7_9FLAO</name>
<keyword evidence="2" id="KW-1185">Reference proteome</keyword>
<gene>
    <name evidence="1" type="ORF">CHA01nite_00360</name>
</gene>